<dbReference type="EMBL" id="CM055104">
    <property type="protein sequence ID" value="KAJ7533411.1"/>
    <property type="molecule type" value="Genomic_DNA"/>
</dbReference>
<gene>
    <name evidence="1" type="ORF">O6H91_13G047400</name>
</gene>
<evidence type="ECO:0000313" key="1">
    <source>
        <dbReference type="EMBL" id="KAJ7533411.1"/>
    </source>
</evidence>
<proteinExistence type="predicted"/>
<evidence type="ECO:0000313" key="2">
    <source>
        <dbReference type="Proteomes" id="UP001162992"/>
    </source>
</evidence>
<sequence length="532" mass="59391">MRMDKNLTGSFCDFCNNGPAAVYCKADCARLCLSCDRHVHAANALSQRHSRTLLCNRCTLHPAVVRFPDENMSLCQNCDWDTYCCSSGTLQSAKRNSIECFTGCPSAAEFAQLWGYELDEAPSHLDLVGDCHLDDVSCVIKADPRWKQSALTDESIECMTRGFSQSELAKVGSAPLPTIPAIQQQVVQLHRPQPGQKEVPLKPHHEKEQCHSHTKVQSQFKSTLPSPDKQPSESGFEMHLQQQNLLQMEPEKQHFYGTIMSTDSEHLTSEDVYCNVQGDYWDINGSETQLWSSQLEEDDTFTTRDLYEKIHSNEYGLTFEKYDDIFSAAQVTSMTRAEDVGARSSSFVSKTFGEELKNAVEPQISKSTNAASTTELEDCAVVQSLCCHIEPVGPGPGPPGTLTFSTSTISQGAIAPTDSKVMPYSVRPTFSHSLSGISGESTADYYDCGASTSYLNQVTNRITEMIDCETFAQARDSAMLRYREKKKIRQFGKKIRYVSRKARADIRKRVKGRFVKAGQPYDYDPLTTTESY</sequence>
<protein>
    <submittedName>
        <fullName evidence="1">Uncharacterized protein</fullName>
    </submittedName>
</protein>
<dbReference type="Proteomes" id="UP001162992">
    <property type="component" value="Chromosome 13"/>
</dbReference>
<organism evidence="1 2">
    <name type="scientific">Diphasiastrum complanatum</name>
    <name type="common">Issler's clubmoss</name>
    <name type="synonym">Lycopodium complanatum</name>
    <dbReference type="NCBI Taxonomy" id="34168"/>
    <lineage>
        <taxon>Eukaryota</taxon>
        <taxon>Viridiplantae</taxon>
        <taxon>Streptophyta</taxon>
        <taxon>Embryophyta</taxon>
        <taxon>Tracheophyta</taxon>
        <taxon>Lycopodiopsida</taxon>
        <taxon>Lycopodiales</taxon>
        <taxon>Lycopodiaceae</taxon>
        <taxon>Lycopodioideae</taxon>
        <taxon>Diphasiastrum</taxon>
    </lineage>
</organism>
<comment type="caution">
    <text evidence="1">The sequence shown here is derived from an EMBL/GenBank/DDBJ whole genome shotgun (WGS) entry which is preliminary data.</text>
</comment>
<reference evidence="2" key="1">
    <citation type="journal article" date="2024" name="Proc. Natl. Acad. Sci. U.S.A.">
        <title>Extraordinary preservation of gene collinearity over three hundred million years revealed in homosporous lycophytes.</title>
        <authorList>
            <person name="Li C."/>
            <person name="Wickell D."/>
            <person name="Kuo L.Y."/>
            <person name="Chen X."/>
            <person name="Nie B."/>
            <person name="Liao X."/>
            <person name="Peng D."/>
            <person name="Ji J."/>
            <person name="Jenkins J."/>
            <person name="Williams M."/>
            <person name="Shu S."/>
            <person name="Plott C."/>
            <person name="Barry K."/>
            <person name="Rajasekar S."/>
            <person name="Grimwood J."/>
            <person name="Han X."/>
            <person name="Sun S."/>
            <person name="Hou Z."/>
            <person name="He W."/>
            <person name="Dai G."/>
            <person name="Sun C."/>
            <person name="Schmutz J."/>
            <person name="Leebens-Mack J.H."/>
            <person name="Li F.W."/>
            <person name="Wang L."/>
        </authorList>
    </citation>
    <scope>NUCLEOTIDE SEQUENCE [LARGE SCALE GENOMIC DNA]</scope>
    <source>
        <strain evidence="2">cv. PW_Plant_1</strain>
    </source>
</reference>
<name>A0ACC2BUD3_DIPCM</name>
<accession>A0ACC2BUD3</accession>
<keyword evidence="2" id="KW-1185">Reference proteome</keyword>